<evidence type="ECO:0000259" key="12">
    <source>
        <dbReference type="Pfam" id="PF01529"/>
    </source>
</evidence>
<gene>
    <name evidence="13" type="ORF">PCANC_15542</name>
</gene>
<dbReference type="EMBL" id="PGCJ01000960">
    <property type="protein sequence ID" value="PLW13120.1"/>
    <property type="molecule type" value="Genomic_DNA"/>
</dbReference>
<keyword evidence="2 11" id="KW-0808">Transferase</keyword>
<evidence type="ECO:0000256" key="2">
    <source>
        <dbReference type="ARBA" id="ARBA00022679"/>
    </source>
</evidence>
<feature type="transmembrane region" description="Helical" evidence="11">
    <location>
        <begin position="6"/>
        <end position="28"/>
    </location>
</feature>
<dbReference type="PANTHER" id="PTHR22883">
    <property type="entry name" value="ZINC FINGER DHHC DOMAIN CONTAINING PROTEIN"/>
    <property type="match status" value="1"/>
</dbReference>
<evidence type="ECO:0000256" key="3">
    <source>
        <dbReference type="ARBA" id="ARBA00022692"/>
    </source>
</evidence>
<dbReference type="AlphaFoldDB" id="A0A2N5SIN9"/>
<dbReference type="GO" id="GO:0006612">
    <property type="term" value="P:protein targeting to membrane"/>
    <property type="evidence" value="ECO:0007669"/>
    <property type="project" value="TreeGrafter"/>
</dbReference>
<dbReference type="InterPro" id="IPR039859">
    <property type="entry name" value="PFA4/ZDH16/20/ERF2-like"/>
</dbReference>
<feature type="transmembrane region" description="Helical" evidence="11">
    <location>
        <begin position="207"/>
        <end position="229"/>
    </location>
</feature>
<dbReference type="GO" id="GO:0005783">
    <property type="term" value="C:endoplasmic reticulum"/>
    <property type="evidence" value="ECO:0007669"/>
    <property type="project" value="TreeGrafter"/>
</dbReference>
<keyword evidence="6" id="KW-0564">Palmitate</keyword>
<dbReference type="OrthoDB" id="302728at2759"/>
<evidence type="ECO:0000313" key="14">
    <source>
        <dbReference type="Proteomes" id="UP000235388"/>
    </source>
</evidence>
<reference evidence="13 14" key="1">
    <citation type="submission" date="2017-11" db="EMBL/GenBank/DDBJ databases">
        <title>De novo assembly and phasing of dikaryotic genomes from two isolates of Puccinia coronata f. sp. avenae, the causal agent of oat crown rust.</title>
        <authorList>
            <person name="Miller M.E."/>
            <person name="Zhang Y."/>
            <person name="Omidvar V."/>
            <person name="Sperschneider J."/>
            <person name="Schwessinger B."/>
            <person name="Raley C."/>
            <person name="Palmer J.M."/>
            <person name="Garnica D."/>
            <person name="Upadhyaya N."/>
            <person name="Rathjen J."/>
            <person name="Taylor J.M."/>
            <person name="Park R.F."/>
            <person name="Dodds P.N."/>
            <person name="Hirsch C.D."/>
            <person name="Kianian S.F."/>
            <person name="Figueroa M."/>
        </authorList>
    </citation>
    <scope>NUCLEOTIDE SEQUENCE [LARGE SCALE GENOMIC DNA]</scope>
    <source>
        <strain evidence="13">12NC29</strain>
    </source>
</reference>
<evidence type="ECO:0000256" key="10">
    <source>
        <dbReference type="ARBA" id="ARBA00048048"/>
    </source>
</evidence>
<proteinExistence type="inferred from homology"/>
<keyword evidence="14" id="KW-1185">Reference proteome</keyword>
<dbReference type="PANTHER" id="PTHR22883:SF23">
    <property type="entry name" value="PALMITOYLTRANSFERASE ZDHHC6"/>
    <property type="match status" value="1"/>
</dbReference>
<comment type="domain">
    <text evidence="11">The DHHC domain is required for palmitoyltransferase activity.</text>
</comment>
<comment type="subcellular location">
    <subcellularLocation>
        <location evidence="1">Membrane</location>
        <topology evidence="1">Multi-pass membrane protein</topology>
    </subcellularLocation>
</comment>
<dbReference type="GO" id="GO:0016020">
    <property type="term" value="C:membrane"/>
    <property type="evidence" value="ECO:0007669"/>
    <property type="project" value="UniProtKB-SubCell"/>
</dbReference>
<evidence type="ECO:0000256" key="4">
    <source>
        <dbReference type="ARBA" id="ARBA00022989"/>
    </source>
</evidence>
<evidence type="ECO:0000256" key="11">
    <source>
        <dbReference type="RuleBase" id="RU079119"/>
    </source>
</evidence>
<evidence type="ECO:0000256" key="1">
    <source>
        <dbReference type="ARBA" id="ARBA00004141"/>
    </source>
</evidence>
<comment type="caution">
    <text evidence="13">The sequence shown here is derived from an EMBL/GenBank/DDBJ whole genome shotgun (WGS) entry which is preliminary data.</text>
</comment>
<keyword evidence="7" id="KW-0449">Lipoprotein</keyword>
<dbReference type="Pfam" id="PF01529">
    <property type="entry name" value="DHHC"/>
    <property type="match status" value="1"/>
</dbReference>
<keyword evidence="5 11" id="KW-0472">Membrane</keyword>
<keyword evidence="3 11" id="KW-0812">Transmembrane</keyword>
<evidence type="ECO:0000256" key="6">
    <source>
        <dbReference type="ARBA" id="ARBA00023139"/>
    </source>
</evidence>
<dbReference type="EC" id="2.3.1.225" evidence="11"/>
<feature type="domain" description="Palmitoyltransferase DHHC" evidence="12">
    <location>
        <begin position="111"/>
        <end position="177"/>
    </location>
</feature>
<feature type="transmembrane region" description="Helical" evidence="11">
    <location>
        <begin position="262"/>
        <end position="286"/>
    </location>
</feature>
<dbReference type="GO" id="GO:0005794">
    <property type="term" value="C:Golgi apparatus"/>
    <property type="evidence" value="ECO:0007669"/>
    <property type="project" value="TreeGrafter"/>
</dbReference>
<dbReference type="InterPro" id="IPR001594">
    <property type="entry name" value="Palmitoyltrfase_DHHC"/>
</dbReference>
<comment type="catalytic activity">
    <reaction evidence="10 11">
        <text>L-cysteinyl-[protein] + hexadecanoyl-CoA = S-hexadecanoyl-L-cysteinyl-[protein] + CoA</text>
        <dbReference type="Rhea" id="RHEA:36683"/>
        <dbReference type="Rhea" id="RHEA-COMP:10131"/>
        <dbReference type="Rhea" id="RHEA-COMP:11032"/>
        <dbReference type="ChEBI" id="CHEBI:29950"/>
        <dbReference type="ChEBI" id="CHEBI:57287"/>
        <dbReference type="ChEBI" id="CHEBI:57379"/>
        <dbReference type="ChEBI" id="CHEBI:74151"/>
        <dbReference type="EC" id="2.3.1.225"/>
    </reaction>
</comment>
<dbReference type="STRING" id="200324.A0A2N5SIN9"/>
<evidence type="ECO:0000256" key="8">
    <source>
        <dbReference type="ARBA" id="ARBA00023315"/>
    </source>
</evidence>
<keyword evidence="4 11" id="KW-1133">Transmembrane helix</keyword>
<sequence>MVRANQVLHRIVPGLMLMVIFWGSKLFLKELIPYMLEHSAQDHSRRRRLILLYKSFFTLQVSLTTALYLAIYFNRFHSHPNSRAQAASIQNILNRSIIYQAADARGSPLRCTICKHQIIPVRGRHCLDCGRCVYGFDHHCVWFAQCITITGTLKPFVQVLVLGTGTILTGVIPAIPVVAQHLQRVIALTWSAGSTGDTLRRIWWTRWWGWAGGPVYRYVGGIVLGYIYYPEIKLRHPTPPPPADQENWGNKTRKSILNEPRLSALILVVAATMILLVMVAMLAIVVKNNILNGLSTLEIERARQSHRWSRDDAGITLWVPPRDGQHDSGKVVRVPPGIPIFDHGPWANFCLIMGDQVWHWFGLAGSLDNPDSLLPINPQQLRNSCFTPQLKDFAHQDNYTPQAAHAMLNQTNL</sequence>
<accession>A0A2N5SIN9</accession>
<evidence type="ECO:0000256" key="7">
    <source>
        <dbReference type="ARBA" id="ARBA00023288"/>
    </source>
</evidence>
<feature type="transmembrane region" description="Helical" evidence="11">
    <location>
        <begin position="49"/>
        <end position="73"/>
    </location>
</feature>
<keyword evidence="8 11" id="KW-0012">Acyltransferase</keyword>
<name>A0A2N5SIN9_9BASI</name>
<evidence type="ECO:0000256" key="9">
    <source>
        <dbReference type="ARBA" id="ARBA00038298"/>
    </source>
</evidence>
<evidence type="ECO:0000313" key="13">
    <source>
        <dbReference type="EMBL" id="PLW13120.1"/>
    </source>
</evidence>
<dbReference type="Proteomes" id="UP000235388">
    <property type="component" value="Unassembled WGS sequence"/>
</dbReference>
<evidence type="ECO:0000256" key="5">
    <source>
        <dbReference type="ARBA" id="ARBA00023136"/>
    </source>
</evidence>
<protein>
    <recommendedName>
        <fullName evidence="11">Palmitoyltransferase</fullName>
        <ecNumber evidence="11">2.3.1.225</ecNumber>
    </recommendedName>
</protein>
<dbReference type="GO" id="GO:0019706">
    <property type="term" value="F:protein-cysteine S-palmitoyltransferase activity"/>
    <property type="evidence" value="ECO:0007669"/>
    <property type="project" value="UniProtKB-EC"/>
</dbReference>
<dbReference type="PROSITE" id="PS50216">
    <property type="entry name" value="DHHC"/>
    <property type="match status" value="1"/>
</dbReference>
<organism evidence="13 14">
    <name type="scientific">Puccinia coronata f. sp. avenae</name>
    <dbReference type="NCBI Taxonomy" id="200324"/>
    <lineage>
        <taxon>Eukaryota</taxon>
        <taxon>Fungi</taxon>
        <taxon>Dikarya</taxon>
        <taxon>Basidiomycota</taxon>
        <taxon>Pucciniomycotina</taxon>
        <taxon>Pucciniomycetes</taxon>
        <taxon>Pucciniales</taxon>
        <taxon>Pucciniaceae</taxon>
        <taxon>Puccinia</taxon>
    </lineage>
</organism>
<comment type="similarity">
    <text evidence="9">Belongs to the DHHC palmitoyltransferase family. PFA5 subfamily.</text>
</comment>